<dbReference type="RefSeq" id="WP_118899987.1">
    <property type="nucleotide sequence ID" value="NZ_QOCR01000001.1"/>
</dbReference>
<proteinExistence type="inferred from homology"/>
<dbReference type="OrthoDB" id="9803333at2"/>
<evidence type="ECO:0000256" key="2">
    <source>
        <dbReference type="ARBA" id="ARBA00023002"/>
    </source>
</evidence>
<dbReference type="Pfam" id="PF13561">
    <property type="entry name" value="adh_short_C2"/>
    <property type="match status" value="1"/>
</dbReference>
<dbReference type="Proteomes" id="UP000284109">
    <property type="component" value="Unassembled WGS sequence"/>
</dbReference>
<dbReference type="PRINTS" id="PR00081">
    <property type="entry name" value="GDHRDH"/>
</dbReference>
<dbReference type="AlphaFoldDB" id="A0A3R6YU57"/>
<dbReference type="InterPro" id="IPR002347">
    <property type="entry name" value="SDR_fam"/>
</dbReference>
<keyword evidence="4" id="KW-1185">Reference proteome</keyword>
<accession>A0A3R6YU57</accession>
<sequence>MENEVAIVTGGASGIGLAIAKELMQSNIQLVVADINQDSMDKLSSEYDLYDGQKVDVTNETDVKNFVDYVVNKYGKIDRSFHVAGATKSDLIIDQSLEDWEFTIKLVLNGVFLFTKYVGQQMKEQNHGTMVNISSINANIPMFYGAAYSSAKASVIMLTKNAALELSDYHINVNAILPGLVATPLTKKMTANKVVDDKFKEKITAKRAAEPEEIAKPAVFLSSSDASYINGSSLIVDGGWQVTAYPDLRELRAQK</sequence>
<dbReference type="SUPFAM" id="SSF51735">
    <property type="entry name" value="NAD(P)-binding Rossmann-fold domains"/>
    <property type="match status" value="1"/>
</dbReference>
<comment type="similarity">
    <text evidence="1">Belongs to the short-chain dehydrogenases/reductases (SDR) family.</text>
</comment>
<organism evidence="3 4">
    <name type="scientific">Bombilactobacillus bombi</name>
    <dbReference type="NCBI Taxonomy" id="1303590"/>
    <lineage>
        <taxon>Bacteria</taxon>
        <taxon>Bacillati</taxon>
        <taxon>Bacillota</taxon>
        <taxon>Bacilli</taxon>
        <taxon>Lactobacillales</taxon>
        <taxon>Lactobacillaceae</taxon>
        <taxon>Bombilactobacillus</taxon>
    </lineage>
</organism>
<comment type="caution">
    <text evidence="3">The sequence shown here is derived from an EMBL/GenBank/DDBJ whole genome shotgun (WGS) entry which is preliminary data.</text>
</comment>
<dbReference type="EMBL" id="QOCR01000001">
    <property type="protein sequence ID" value="RHW52181.1"/>
    <property type="molecule type" value="Genomic_DNA"/>
</dbReference>
<dbReference type="PRINTS" id="PR00080">
    <property type="entry name" value="SDRFAMILY"/>
</dbReference>
<dbReference type="InterPro" id="IPR036291">
    <property type="entry name" value="NAD(P)-bd_dom_sf"/>
</dbReference>
<dbReference type="PANTHER" id="PTHR24321">
    <property type="entry name" value="DEHYDROGENASES, SHORT CHAIN"/>
    <property type="match status" value="1"/>
</dbReference>
<dbReference type="PROSITE" id="PS00061">
    <property type="entry name" value="ADH_SHORT"/>
    <property type="match status" value="1"/>
</dbReference>
<evidence type="ECO:0000256" key="1">
    <source>
        <dbReference type="ARBA" id="ARBA00006484"/>
    </source>
</evidence>
<dbReference type="GO" id="GO:0008206">
    <property type="term" value="P:bile acid metabolic process"/>
    <property type="evidence" value="ECO:0007669"/>
    <property type="project" value="UniProtKB-ARBA"/>
</dbReference>
<dbReference type="InterPro" id="IPR020904">
    <property type="entry name" value="Sc_DH/Rdtase_CS"/>
</dbReference>
<dbReference type="CDD" id="cd05233">
    <property type="entry name" value="SDR_c"/>
    <property type="match status" value="1"/>
</dbReference>
<name>A0A3R6YU57_9LACO</name>
<dbReference type="PANTHER" id="PTHR24321:SF8">
    <property type="entry name" value="ESTRADIOL 17-BETA-DEHYDROGENASE 8-RELATED"/>
    <property type="match status" value="1"/>
</dbReference>
<gene>
    <name evidence="3" type="ORF">DS831_02315</name>
</gene>
<dbReference type="Gene3D" id="3.40.50.720">
    <property type="entry name" value="NAD(P)-binding Rossmann-like Domain"/>
    <property type="match status" value="1"/>
</dbReference>
<protein>
    <submittedName>
        <fullName evidence="3">Short-chain dehydrogenase</fullName>
    </submittedName>
</protein>
<dbReference type="GO" id="GO:0016491">
    <property type="term" value="F:oxidoreductase activity"/>
    <property type="evidence" value="ECO:0007669"/>
    <property type="project" value="UniProtKB-KW"/>
</dbReference>
<dbReference type="FunFam" id="3.40.50.720:FF:000084">
    <property type="entry name" value="Short-chain dehydrogenase reductase"/>
    <property type="match status" value="1"/>
</dbReference>
<keyword evidence="2" id="KW-0560">Oxidoreductase</keyword>
<reference evidence="3 4" key="1">
    <citation type="submission" date="2018-07" db="EMBL/GenBank/DDBJ databases">
        <title>Genome sequences of six Lactobacillus spp. isolated from bumble bee guts.</title>
        <authorList>
            <person name="Motta E.V.S."/>
            <person name="Moran N.A."/>
        </authorList>
    </citation>
    <scope>NUCLEOTIDE SEQUENCE [LARGE SCALE GENOMIC DNA]</scope>
    <source>
        <strain evidence="3 4">BI-1.1</strain>
    </source>
</reference>
<evidence type="ECO:0000313" key="3">
    <source>
        <dbReference type="EMBL" id="RHW52181.1"/>
    </source>
</evidence>
<evidence type="ECO:0000313" key="4">
    <source>
        <dbReference type="Proteomes" id="UP000284109"/>
    </source>
</evidence>